<proteinExistence type="predicted"/>
<dbReference type="InterPro" id="IPR007814">
    <property type="entry name" value="PaaA_PaaC"/>
</dbReference>
<dbReference type="PANTHER" id="PTHR30458">
    <property type="entry name" value="PHENYLACETIC ACID DEGRADATION PROTEIN PAA"/>
    <property type="match status" value="1"/>
</dbReference>
<feature type="non-terminal residue" evidence="3">
    <location>
        <position position="1"/>
    </location>
</feature>
<dbReference type="AlphaFoldDB" id="A0A7R9AIG2"/>
<dbReference type="Pfam" id="PF23451">
    <property type="entry name" value="Zn_ribbon_PaaD"/>
    <property type="match status" value="1"/>
</dbReference>
<evidence type="ECO:0000259" key="2">
    <source>
        <dbReference type="Pfam" id="PF23451"/>
    </source>
</evidence>
<dbReference type="Gene3D" id="1.20.1260.10">
    <property type="match status" value="1"/>
</dbReference>
<gene>
    <name evidence="3" type="ORF">DSTB1V02_LOCUS14371</name>
</gene>
<dbReference type="SUPFAM" id="SSF47240">
    <property type="entry name" value="Ferritin-like"/>
    <property type="match status" value="1"/>
</dbReference>
<protein>
    <recommendedName>
        <fullName evidence="5">Phenylacetate-CoA oxygenase subunit PaaJ</fullName>
    </recommendedName>
</protein>
<dbReference type="NCBIfam" id="TIGR02159">
    <property type="entry name" value="PA_CoA_Oxy4"/>
    <property type="match status" value="1"/>
</dbReference>
<dbReference type="GO" id="GO:0010124">
    <property type="term" value="P:phenylacetate catabolic process"/>
    <property type="evidence" value="ECO:0007669"/>
    <property type="project" value="InterPro"/>
</dbReference>
<dbReference type="InterPro" id="IPR002744">
    <property type="entry name" value="MIP18-like"/>
</dbReference>
<evidence type="ECO:0000259" key="1">
    <source>
        <dbReference type="Pfam" id="PF01883"/>
    </source>
</evidence>
<evidence type="ECO:0000313" key="4">
    <source>
        <dbReference type="Proteomes" id="UP000677054"/>
    </source>
</evidence>
<evidence type="ECO:0008006" key="5">
    <source>
        <dbReference type="Google" id="ProtNLM"/>
    </source>
</evidence>
<dbReference type="InterPro" id="IPR011883">
    <property type="entry name" value="PaaD-like"/>
</dbReference>
<reference evidence="3" key="1">
    <citation type="submission" date="2020-11" db="EMBL/GenBank/DDBJ databases">
        <authorList>
            <person name="Tran Van P."/>
        </authorList>
    </citation>
    <scope>NUCLEOTIDE SEQUENCE</scope>
</reference>
<sequence length="334" mass="37959">TILVKNYDKRDVFVIKFDARSLYEYAAEIEGNGKTEDTYPYFRDVRQFRNSLLLELPNGNFADTMAKCFFFDAYQFHFYTALKNSTDTRLAAIAEKSLKEVTYHLRFSSEWVVRLGDGTDESKQKMQNAIAEHWEYAGELFSPSDIEAEMIEKGIAPNIADLKDAWQKTIADTIEEATISFPLSNEKKNVSDPEVPVLSILDLGIVRDVKINADESIEILITPTYSGCPAMQMIAMNVKMEMFAQGIKNVIVTEVLSPAWTTDWMTENGKRKLNEYGIASPQNKSNEYISIEDLIVPCPICKSKNTTVISEFGSTACKSLYRCNDCLEPFDYFK</sequence>
<name>A0A7R9AIG2_9CRUS</name>
<keyword evidence="4" id="KW-1185">Reference proteome</keyword>
<feature type="domain" description="MIP18 family-like" evidence="1">
    <location>
        <begin position="188"/>
        <end position="241"/>
    </location>
</feature>
<dbReference type="Pfam" id="PF05138">
    <property type="entry name" value="PaaA_PaaC"/>
    <property type="match status" value="1"/>
</dbReference>
<feature type="non-terminal residue" evidence="3">
    <location>
        <position position="334"/>
    </location>
</feature>
<dbReference type="EMBL" id="LR910476">
    <property type="protein sequence ID" value="CAD7254625.1"/>
    <property type="molecule type" value="Genomic_DNA"/>
</dbReference>
<evidence type="ECO:0000313" key="3">
    <source>
        <dbReference type="EMBL" id="CAD7254625.1"/>
    </source>
</evidence>
<dbReference type="Gene3D" id="3.30.300.130">
    <property type="entry name" value="Fe-S cluster assembly (FSCA)"/>
    <property type="match status" value="1"/>
</dbReference>
<dbReference type="InterPro" id="IPR012347">
    <property type="entry name" value="Ferritin-like"/>
</dbReference>
<dbReference type="Proteomes" id="UP000677054">
    <property type="component" value="Unassembled WGS sequence"/>
</dbReference>
<dbReference type="GO" id="GO:0005829">
    <property type="term" value="C:cytosol"/>
    <property type="evidence" value="ECO:0007669"/>
    <property type="project" value="TreeGrafter"/>
</dbReference>
<dbReference type="EMBL" id="CAJPEV010010958">
    <property type="protein sequence ID" value="CAG0906143.1"/>
    <property type="molecule type" value="Genomic_DNA"/>
</dbReference>
<dbReference type="InterPro" id="IPR052703">
    <property type="entry name" value="Aromatic_CoA_ox/epox"/>
</dbReference>
<dbReference type="OrthoDB" id="8299949at2759"/>
<dbReference type="InterPro" id="IPR056572">
    <property type="entry name" value="Zn_ribbon_PaaD"/>
</dbReference>
<dbReference type="PANTHER" id="PTHR30458:SF0">
    <property type="entry name" value="1,2-PHENYLACETYL-COA EPOXIDASE, SUBUNIT C"/>
    <property type="match status" value="1"/>
</dbReference>
<dbReference type="InterPro" id="IPR009078">
    <property type="entry name" value="Ferritin-like_SF"/>
</dbReference>
<dbReference type="Pfam" id="PF01883">
    <property type="entry name" value="FeS_assembly_P"/>
    <property type="match status" value="1"/>
</dbReference>
<dbReference type="SUPFAM" id="SSF117916">
    <property type="entry name" value="Fe-S cluster assembly (FSCA) domain-like"/>
    <property type="match status" value="1"/>
</dbReference>
<dbReference type="NCBIfam" id="TIGR02158">
    <property type="entry name" value="PA_CoA_Oxy3"/>
    <property type="match status" value="1"/>
</dbReference>
<accession>A0A7R9AIG2</accession>
<organism evidence="3">
    <name type="scientific">Darwinula stevensoni</name>
    <dbReference type="NCBI Taxonomy" id="69355"/>
    <lineage>
        <taxon>Eukaryota</taxon>
        <taxon>Metazoa</taxon>
        <taxon>Ecdysozoa</taxon>
        <taxon>Arthropoda</taxon>
        <taxon>Crustacea</taxon>
        <taxon>Oligostraca</taxon>
        <taxon>Ostracoda</taxon>
        <taxon>Podocopa</taxon>
        <taxon>Podocopida</taxon>
        <taxon>Darwinulocopina</taxon>
        <taxon>Darwinuloidea</taxon>
        <taxon>Darwinulidae</taxon>
        <taxon>Darwinula</taxon>
    </lineage>
</organism>
<feature type="domain" description="PaaD zinc beta ribbon" evidence="2">
    <location>
        <begin position="292"/>
        <end position="334"/>
    </location>
</feature>
<dbReference type="InterPro" id="IPR034904">
    <property type="entry name" value="FSCA_dom_sf"/>
</dbReference>
<dbReference type="InterPro" id="IPR011882">
    <property type="entry name" value="PaaC"/>
</dbReference>